<keyword evidence="3" id="KW-1185">Reference proteome</keyword>
<evidence type="ECO:0000256" key="1">
    <source>
        <dbReference type="SAM" id="Phobius"/>
    </source>
</evidence>
<keyword evidence="1" id="KW-1133">Transmembrane helix</keyword>
<dbReference type="Proteomes" id="UP001154272">
    <property type="component" value="Unassembled WGS sequence"/>
</dbReference>
<keyword evidence="1" id="KW-0812">Transmembrane</keyword>
<name>A0ABN8W6D2_9PROT</name>
<evidence type="ECO:0000313" key="3">
    <source>
        <dbReference type="Proteomes" id="UP001154272"/>
    </source>
</evidence>
<protein>
    <submittedName>
        <fullName evidence="2">Uncharacterized protein</fullName>
    </submittedName>
</protein>
<evidence type="ECO:0000313" key="2">
    <source>
        <dbReference type="EMBL" id="CAI3938234.1"/>
    </source>
</evidence>
<sequence>MYPYQHRNHIINIFDNLLGINNIFKISKFVSLESYLLLQLLSLYYSIVRFFKDS</sequence>
<proteinExistence type="predicted"/>
<dbReference type="EMBL" id="CAMXCH010000002">
    <property type="protein sequence ID" value="CAI3938234.1"/>
    <property type="molecule type" value="Genomic_DNA"/>
</dbReference>
<keyword evidence="1" id="KW-0472">Membrane</keyword>
<feature type="transmembrane region" description="Helical" evidence="1">
    <location>
        <begin position="34"/>
        <end position="51"/>
    </location>
</feature>
<organism evidence="2 3">
    <name type="scientific">Commensalibacter papalotli</name>
    <name type="common">ex Botero et al. 2024</name>
    <dbReference type="NCBI Taxonomy" id="2972766"/>
    <lineage>
        <taxon>Bacteria</taxon>
        <taxon>Pseudomonadati</taxon>
        <taxon>Pseudomonadota</taxon>
        <taxon>Alphaproteobacteria</taxon>
        <taxon>Acetobacterales</taxon>
        <taxon>Acetobacteraceae</taxon>
    </lineage>
</organism>
<reference evidence="2" key="1">
    <citation type="submission" date="2022-10" db="EMBL/GenBank/DDBJ databases">
        <authorList>
            <person name="Botero Cardona J."/>
        </authorList>
    </citation>
    <scope>NUCLEOTIDE SEQUENCE</scope>
    <source>
        <strain evidence="2">R-83534</strain>
    </source>
</reference>
<gene>
    <name evidence="2" type="ORF">R83534S58_LOCUS963</name>
</gene>
<accession>A0ABN8W6D2</accession>
<comment type="caution">
    <text evidence="2">The sequence shown here is derived from an EMBL/GenBank/DDBJ whole genome shotgun (WGS) entry which is preliminary data.</text>
</comment>